<dbReference type="GO" id="GO:0019441">
    <property type="term" value="P:L-tryptophan catabolic process to kynurenine"/>
    <property type="evidence" value="ECO:0007669"/>
    <property type="project" value="InterPro"/>
</dbReference>
<name>A0A0D2A2L7_9EURO</name>
<accession>A0A0D2A2L7</accession>
<reference evidence="2 3" key="1">
    <citation type="submission" date="2015-01" db="EMBL/GenBank/DDBJ databases">
        <title>The Genome Sequence of Exophiala spinifera CBS89968.</title>
        <authorList>
            <consortium name="The Broad Institute Genomics Platform"/>
            <person name="Cuomo C."/>
            <person name="de Hoog S."/>
            <person name="Gorbushina A."/>
            <person name="Stielow B."/>
            <person name="Teixiera M."/>
            <person name="Abouelleil A."/>
            <person name="Chapman S.B."/>
            <person name="Priest M."/>
            <person name="Young S.K."/>
            <person name="Wortman J."/>
            <person name="Nusbaum C."/>
            <person name="Birren B."/>
        </authorList>
    </citation>
    <scope>NUCLEOTIDE SEQUENCE [LARGE SCALE GENOMIC DNA]</scope>
    <source>
        <strain evidence="2 3">CBS 89968</strain>
    </source>
</reference>
<dbReference type="Pfam" id="PF04199">
    <property type="entry name" value="Cyclase"/>
    <property type="match status" value="1"/>
</dbReference>
<protein>
    <recommendedName>
        <fullName evidence="4">Cyclase</fullName>
    </recommendedName>
</protein>
<evidence type="ECO:0008006" key="4">
    <source>
        <dbReference type="Google" id="ProtNLM"/>
    </source>
</evidence>
<dbReference type="RefSeq" id="XP_016239408.1">
    <property type="nucleotide sequence ID" value="XM_016377838.1"/>
</dbReference>
<evidence type="ECO:0000256" key="1">
    <source>
        <dbReference type="ARBA" id="ARBA00007865"/>
    </source>
</evidence>
<dbReference type="PANTHER" id="PTHR34861">
    <property type="match status" value="1"/>
</dbReference>
<dbReference type="GO" id="GO:0004061">
    <property type="term" value="F:arylformamidase activity"/>
    <property type="evidence" value="ECO:0007669"/>
    <property type="project" value="InterPro"/>
</dbReference>
<dbReference type="HOGENOM" id="CLU_030671_1_0_1"/>
<dbReference type="PANTHER" id="PTHR34861:SF11">
    <property type="entry name" value="CYCLASE"/>
    <property type="match status" value="1"/>
</dbReference>
<dbReference type="EMBL" id="KN847493">
    <property type="protein sequence ID" value="KIW19192.1"/>
    <property type="molecule type" value="Genomic_DNA"/>
</dbReference>
<dbReference type="Gene3D" id="3.50.30.50">
    <property type="entry name" value="Putative cyclase"/>
    <property type="match status" value="1"/>
</dbReference>
<sequence>MASLAKQVPSFEQLPLRKEDPPYSAWGLWEKPEFGALNYLSDTNTLRVAKEEIQTGVRIGLNLPLDFIDPPLLGRRGFERYIVNKAPRVINDDVITFNTQGSSQWDSFRHFAYQKEGKFYNNVTQNDIHTEQRSTINGIDAWALQGIAGRGVLIDYHSWAQRNGIEYDRLSGHAITLDSVKAIIKESNIALRAGDIFILRTGFVEVYSKLDTASRTEYSSSHAFPGLGQSKKVAKWLWEQQFAAVAGDNPAFECIPPADPKFGMLHPILLSGWGTTIGELFDLDALAKECQKQGRWTFFLTSSPLNYTGVVASPPNIMAIM</sequence>
<evidence type="ECO:0000313" key="2">
    <source>
        <dbReference type="EMBL" id="KIW19192.1"/>
    </source>
</evidence>
<dbReference type="InterPro" id="IPR007325">
    <property type="entry name" value="KFase/CYL"/>
</dbReference>
<dbReference type="VEuPathDB" id="FungiDB:PV08_03486"/>
<organism evidence="2 3">
    <name type="scientific">Exophiala spinifera</name>
    <dbReference type="NCBI Taxonomy" id="91928"/>
    <lineage>
        <taxon>Eukaryota</taxon>
        <taxon>Fungi</taxon>
        <taxon>Dikarya</taxon>
        <taxon>Ascomycota</taxon>
        <taxon>Pezizomycotina</taxon>
        <taxon>Eurotiomycetes</taxon>
        <taxon>Chaetothyriomycetidae</taxon>
        <taxon>Chaetothyriales</taxon>
        <taxon>Herpotrichiellaceae</taxon>
        <taxon>Exophiala</taxon>
    </lineage>
</organism>
<evidence type="ECO:0000313" key="3">
    <source>
        <dbReference type="Proteomes" id="UP000053328"/>
    </source>
</evidence>
<dbReference type="Proteomes" id="UP000053328">
    <property type="component" value="Unassembled WGS sequence"/>
</dbReference>
<dbReference type="InterPro" id="IPR037175">
    <property type="entry name" value="KFase_sf"/>
</dbReference>
<dbReference type="STRING" id="91928.A0A0D2A2L7"/>
<dbReference type="AlphaFoldDB" id="A0A0D2A2L7"/>
<dbReference type="GeneID" id="27330569"/>
<proteinExistence type="inferred from homology"/>
<dbReference type="OrthoDB" id="5396at2759"/>
<gene>
    <name evidence="2" type="ORF">PV08_03486</name>
</gene>
<dbReference type="SUPFAM" id="SSF102198">
    <property type="entry name" value="Putative cyclase"/>
    <property type="match status" value="1"/>
</dbReference>
<keyword evidence="3" id="KW-1185">Reference proteome</keyword>
<comment type="similarity">
    <text evidence="1">Belongs to the Cyclase 1 superfamily.</text>
</comment>